<name>A0ABR9ATA5_9BACT</name>
<comment type="caution">
    <text evidence="2">The sequence shown here is derived from an EMBL/GenBank/DDBJ whole genome shotgun (WGS) entry which is preliminary data.</text>
</comment>
<reference evidence="2 3" key="1">
    <citation type="submission" date="2020-09" db="EMBL/GenBank/DDBJ databases">
        <title>Echinicola sp. CAU 1574 isolated from sand of Sido Beach.</title>
        <authorList>
            <person name="Kim W."/>
        </authorList>
    </citation>
    <scope>NUCLEOTIDE SEQUENCE [LARGE SCALE GENOMIC DNA]</scope>
    <source>
        <strain evidence="2 3">CAU 1574</strain>
    </source>
</reference>
<feature type="transmembrane region" description="Helical" evidence="1">
    <location>
        <begin position="67"/>
        <end position="92"/>
    </location>
</feature>
<feature type="transmembrane region" description="Helical" evidence="1">
    <location>
        <begin position="26"/>
        <end position="47"/>
    </location>
</feature>
<protein>
    <recommendedName>
        <fullName evidence="4">ABC-2 family transporter protein</fullName>
    </recommendedName>
</protein>
<evidence type="ECO:0000313" key="3">
    <source>
        <dbReference type="Proteomes" id="UP000647133"/>
    </source>
</evidence>
<feature type="transmembrane region" description="Helical" evidence="1">
    <location>
        <begin position="257"/>
        <end position="282"/>
    </location>
</feature>
<sequence>MTTQNEFFSLSRFWNLLKYDFNSNKLHYIATLPVAMLGIATVLWIAFPGEIKMGHGYSVTSVPFKSNSYNIFLFLGAVIYGIAIVGNSFPGLKNEKKTLIHLLLPSSNLEKFLLQWGVRVFLFLVLYPILFKFTADITSEIYLAIHKYYLSSNNLKPSLFPQIEKFSFKQFIGNNPKTFTLNSSFVVAMYTLTVSIVFFGGTIFKRWNILLGPLSIMGLILIVFIYLVILSNILNPTQRGFWDINLNINAPKLFNDLIPLTMFTTLIFGILFSVVLWVATYFRFKEKEV</sequence>
<dbReference type="EMBL" id="JACYTQ010000008">
    <property type="protein sequence ID" value="MBD8490849.1"/>
    <property type="molecule type" value="Genomic_DNA"/>
</dbReference>
<feature type="transmembrane region" description="Helical" evidence="1">
    <location>
        <begin position="112"/>
        <end position="130"/>
    </location>
</feature>
<evidence type="ECO:0000313" key="2">
    <source>
        <dbReference type="EMBL" id="MBD8490849.1"/>
    </source>
</evidence>
<organism evidence="2 3">
    <name type="scientific">Echinicola arenosa</name>
    <dbReference type="NCBI Taxonomy" id="2774144"/>
    <lineage>
        <taxon>Bacteria</taxon>
        <taxon>Pseudomonadati</taxon>
        <taxon>Bacteroidota</taxon>
        <taxon>Cytophagia</taxon>
        <taxon>Cytophagales</taxon>
        <taxon>Cyclobacteriaceae</taxon>
        <taxon>Echinicola</taxon>
    </lineage>
</organism>
<gene>
    <name evidence="2" type="ORF">IFO69_19005</name>
</gene>
<keyword evidence="1" id="KW-0812">Transmembrane</keyword>
<keyword evidence="1" id="KW-0472">Membrane</keyword>
<accession>A0ABR9ATA5</accession>
<evidence type="ECO:0000256" key="1">
    <source>
        <dbReference type="SAM" id="Phobius"/>
    </source>
</evidence>
<dbReference type="RefSeq" id="WP_192011717.1">
    <property type="nucleotide sequence ID" value="NZ_JACYTQ010000008.1"/>
</dbReference>
<keyword evidence="1" id="KW-1133">Transmembrane helix</keyword>
<proteinExistence type="predicted"/>
<keyword evidence="3" id="KW-1185">Reference proteome</keyword>
<dbReference type="Proteomes" id="UP000647133">
    <property type="component" value="Unassembled WGS sequence"/>
</dbReference>
<evidence type="ECO:0008006" key="4">
    <source>
        <dbReference type="Google" id="ProtNLM"/>
    </source>
</evidence>
<feature type="transmembrane region" description="Helical" evidence="1">
    <location>
        <begin position="185"/>
        <end position="204"/>
    </location>
</feature>
<feature type="transmembrane region" description="Helical" evidence="1">
    <location>
        <begin position="216"/>
        <end position="237"/>
    </location>
</feature>